<dbReference type="EMBL" id="CP124591">
    <property type="protein sequence ID" value="WZE71247.1"/>
    <property type="molecule type" value="Genomic_DNA"/>
</dbReference>
<sequence>MRLLLVEDDLKLGKFTKLMLQSQGYVVTWVKSGSEAMDYIVLETFEVIILDWMLPDISGVDVIKRCRLADVNIPIIMMTARGTIDDKVEGFNAGADDYIVKPFEFDELHMRILALGRRSFGRMTNELKYEMFEIDYHEHNIKFNDIVLELTRKEYLLMKVLIEHKGGIVSKDMIMEHVYTIDEIVSDNAIESLIRRIRAKIGNDISPFMIKVVRNMGYRLIKHA</sequence>
<reference evidence="10" key="1">
    <citation type="submission" date="2021-07" db="EMBL/GenBank/DDBJ databases">
        <title>Prevalence and characterization of methicillin-resistant Macrococcus spp. in food producing animals and meat in Switzerland in 2019.</title>
        <authorList>
            <person name="Keller J.E."/>
            <person name="Schwendener S."/>
            <person name="Neuenschwander J."/>
            <person name="Overesch G."/>
            <person name="Perreten V."/>
        </authorList>
    </citation>
    <scope>NUCLEOTIDE SEQUENCE</scope>
    <source>
        <strain evidence="10">19Msa1099</strain>
    </source>
</reference>
<evidence type="ECO:0000313" key="12">
    <source>
        <dbReference type="EMBL" id="WZE69128.1"/>
    </source>
</evidence>
<dbReference type="CDD" id="cd17624">
    <property type="entry name" value="REC_OmpR_PmrA-like"/>
    <property type="match status" value="1"/>
</dbReference>
<keyword evidence="3" id="KW-0805">Transcription regulation</keyword>
<accession>A0AAT9P4W4</accession>
<dbReference type="GO" id="GO:0000156">
    <property type="term" value="F:phosphorelay response regulator activity"/>
    <property type="evidence" value="ECO:0007669"/>
    <property type="project" value="TreeGrafter"/>
</dbReference>
<evidence type="ECO:0000256" key="5">
    <source>
        <dbReference type="ARBA" id="ARBA00023163"/>
    </source>
</evidence>
<dbReference type="Gene3D" id="3.40.50.2300">
    <property type="match status" value="1"/>
</dbReference>
<proteinExistence type="predicted"/>
<dbReference type="Gene3D" id="1.10.10.10">
    <property type="entry name" value="Winged helix-like DNA-binding domain superfamily/Winged helix DNA-binding domain"/>
    <property type="match status" value="1"/>
</dbReference>
<dbReference type="PROSITE" id="PS50110">
    <property type="entry name" value="RESPONSE_REGULATORY"/>
    <property type="match status" value="1"/>
</dbReference>
<dbReference type="InterPro" id="IPR011006">
    <property type="entry name" value="CheY-like_superfamily"/>
</dbReference>
<evidence type="ECO:0000313" key="10">
    <source>
        <dbReference type="EMBL" id="QYA33183.1"/>
    </source>
</evidence>
<dbReference type="PROSITE" id="PS51755">
    <property type="entry name" value="OMPR_PHOB"/>
    <property type="match status" value="1"/>
</dbReference>
<dbReference type="CDD" id="cd00383">
    <property type="entry name" value="trans_reg_C"/>
    <property type="match status" value="1"/>
</dbReference>
<dbReference type="SUPFAM" id="SSF52172">
    <property type="entry name" value="CheY-like"/>
    <property type="match status" value="1"/>
</dbReference>
<evidence type="ECO:0000313" key="14">
    <source>
        <dbReference type="Proteomes" id="UP001465447"/>
    </source>
</evidence>
<evidence type="ECO:0000313" key="13">
    <source>
        <dbReference type="EMBL" id="WZE71247.1"/>
    </source>
</evidence>
<evidence type="ECO:0000256" key="4">
    <source>
        <dbReference type="ARBA" id="ARBA00023125"/>
    </source>
</evidence>
<dbReference type="SMART" id="SM00448">
    <property type="entry name" value="REC"/>
    <property type="match status" value="1"/>
</dbReference>
<dbReference type="EMBL" id="CP079955">
    <property type="protein sequence ID" value="QYA33183.1"/>
    <property type="molecule type" value="Genomic_DNA"/>
</dbReference>
<dbReference type="Proteomes" id="UP001465447">
    <property type="component" value="Chromosome"/>
</dbReference>
<dbReference type="GO" id="GO:0032993">
    <property type="term" value="C:protein-DNA complex"/>
    <property type="evidence" value="ECO:0007669"/>
    <property type="project" value="TreeGrafter"/>
</dbReference>
<dbReference type="Pfam" id="PF00072">
    <property type="entry name" value="Response_reg"/>
    <property type="match status" value="1"/>
</dbReference>
<keyword evidence="2" id="KW-0902">Two-component regulatory system</keyword>
<accession>A0AAU6RHG8</accession>
<dbReference type="InterPro" id="IPR036388">
    <property type="entry name" value="WH-like_DNA-bd_sf"/>
</dbReference>
<feature type="domain" description="OmpR/PhoB-type" evidence="9">
    <location>
        <begin position="124"/>
        <end position="222"/>
    </location>
</feature>
<dbReference type="InterPro" id="IPR001867">
    <property type="entry name" value="OmpR/PhoB-type_DNA-bd"/>
</dbReference>
<dbReference type="InterPro" id="IPR039420">
    <property type="entry name" value="WalR-like"/>
</dbReference>
<evidence type="ECO:0000256" key="3">
    <source>
        <dbReference type="ARBA" id="ARBA00023015"/>
    </source>
</evidence>
<keyword evidence="14" id="KW-1185">Reference proteome</keyword>
<name>A0AAU6RA60_9STAP</name>
<dbReference type="GO" id="GO:0005829">
    <property type="term" value="C:cytosol"/>
    <property type="evidence" value="ECO:0007669"/>
    <property type="project" value="TreeGrafter"/>
</dbReference>
<feature type="DNA-binding region" description="OmpR/PhoB-type" evidence="7">
    <location>
        <begin position="124"/>
        <end position="222"/>
    </location>
</feature>
<dbReference type="GO" id="GO:0000976">
    <property type="term" value="F:transcription cis-regulatory region binding"/>
    <property type="evidence" value="ECO:0007669"/>
    <property type="project" value="TreeGrafter"/>
</dbReference>
<dbReference type="GO" id="GO:0006355">
    <property type="term" value="P:regulation of DNA-templated transcription"/>
    <property type="evidence" value="ECO:0007669"/>
    <property type="project" value="InterPro"/>
</dbReference>
<dbReference type="Gene3D" id="6.10.250.690">
    <property type="match status" value="1"/>
</dbReference>
<organism evidence="11">
    <name type="scientific">Macrococcus psychrotolerans</name>
    <dbReference type="NCBI Taxonomy" id="3039389"/>
    <lineage>
        <taxon>Bacteria</taxon>
        <taxon>Bacillati</taxon>
        <taxon>Bacillota</taxon>
        <taxon>Bacilli</taxon>
        <taxon>Bacillales</taxon>
        <taxon>Staphylococcaceae</taxon>
        <taxon>Macrococcus</taxon>
    </lineage>
</organism>
<dbReference type="EMBL" id="CP124577">
    <property type="protein sequence ID" value="WZE67002.1"/>
    <property type="molecule type" value="Genomic_DNA"/>
</dbReference>
<evidence type="ECO:0000256" key="2">
    <source>
        <dbReference type="ARBA" id="ARBA00023012"/>
    </source>
</evidence>
<dbReference type="EMBL" id="CP124585">
    <property type="protein sequence ID" value="WZE69128.1"/>
    <property type="molecule type" value="Genomic_DNA"/>
</dbReference>
<keyword evidence="4 7" id="KW-0238">DNA-binding</keyword>
<keyword evidence="5" id="KW-0804">Transcription</keyword>
<keyword evidence="1 6" id="KW-0597">Phosphoprotein</keyword>
<evidence type="ECO:0000256" key="7">
    <source>
        <dbReference type="PROSITE-ProRule" id="PRU01091"/>
    </source>
</evidence>
<accession>A0AAU6RA60</accession>
<dbReference type="PANTHER" id="PTHR48111">
    <property type="entry name" value="REGULATOR OF RPOS"/>
    <property type="match status" value="1"/>
</dbReference>
<dbReference type="InterPro" id="IPR001789">
    <property type="entry name" value="Sig_transdc_resp-reg_receiver"/>
</dbReference>
<dbReference type="RefSeq" id="WP_101039701.1">
    <property type="nucleotide sequence ID" value="NZ_CP124577.1"/>
</dbReference>
<accession>A0AAU6RMP1</accession>
<feature type="modified residue" description="4-aspartylphosphate" evidence="6">
    <location>
        <position position="51"/>
    </location>
</feature>
<feature type="domain" description="Response regulatory" evidence="8">
    <location>
        <begin position="2"/>
        <end position="116"/>
    </location>
</feature>
<evidence type="ECO:0000259" key="9">
    <source>
        <dbReference type="PROSITE" id="PS51755"/>
    </source>
</evidence>
<protein>
    <submittedName>
        <fullName evidence="11">Response regulator transcription factor</fullName>
    </submittedName>
</protein>
<dbReference type="SMART" id="SM00862">
    <property type="entry name" value="Trans_reg_C"/>
    <property type="match status" value="1"/>
</dbReference>
<dbReference type="PANTHER" id="PTHR48111:SF67">
    <property type="entry name" value="TRANSCRIPTIONAL REGULATORY PROTEIN TCTD"/>
    <property type="match status" value="1"/>
</dbReference>
<gene>
    <name evidence="10" type="ORF">KYI10_01720</name>
    <name evidence="13" type="ORF">QA539_01790</name>
    <name evidence="12" type="ORF">QA540_01700</name>
    <name evidence="11" type="ORF">QA541_01760</name>
</gene>
<reference evidence="11 14" key="2">
    <citation type="submission" date="2023-04" db="EMBL/GenBank/DDBJ databases">
        <title>Macrococci isolated from food, foodproducing animals, and human clinical materials.</title>
        <authorList>
            <person name="Maslanova I."/>
            <person name="Svec P."/>
            <person name="Sedlacek I."/>
            <person name="Novakova D."/>
            <person name="Keller J.E."/>
            <person name="Schwendener S."/>
            <person name="Finstrlova A."/>
            <person name="Botka T."/>
            <person name="Kovarovic V."/>
            <person name="Petras P."/>
            <person name="Perreten V."/>
            <person name="Pantucek R."/>
        </authorList>
    </citation>
    <scope>NUCLEOTIDE SEQUENCE</scope>
    <source>
        <strain evidence="13 14">CCM 8659</strain>
        <strain evidence="12">NRL/St 13/116</strain>
        <strain evidence="11">NRL/St 21/332</strain>
    </source>
</reference>
<dbReference type="Pfam" id="PF00486">
    <property type="entry name" value="Trans_reg_C"/>
    <property type="match status" value="1"/>
</dbReference>
<dbReference type="AlphaFoldDB" id="A0AAU6RA60"/>
<evidence type="ECO:0000256" key="6">
    <source>
        <dbReference type="PROSITE-ProRule" id="PRU00169"/>
    </source>
</evidence>
<evidence type="ECO:0000313" key="11">
    <source>
        <dbReference type="EMBL" id="WZE67002.1"/>
    </source>
</evidence>
<dbReference type="KEGG" id="mpsh:QA539_01790"/>
<evidence type="ECO:0000259" key="8">
    <source>
        <dbReference type="PROSITE" id="PS50110"/>
    </source>
</evidence>
<evidence type="ECO:0000256" key="1">
    <source>
        <dbReference type="ARBA" id="ARBA00022553"/>
    </source>
</evidence>